<protein>
    <submittedName>
        <fullName evidence="2">Uncharacterized protein</fullName>
    </submittedName>
</protein>
<feature type="transmembrane region" description="Helical" evidence="1">
    <location>
        <begin position="7"/>
        <end position="31"/>
    </location>
</feature>
<sequence length="109" mass="12536">MYIIDVVLMLLQPTLYIFWGGLTLAHFQILYQYALHWLTMASKSEYTSPFAVYFQTITANLERVMGAPNAMKFNFTHVLLASLLIAALVSVEKLRIIIDRSIAMKYKTQ</sequence>
<keyword evidence="3" id="KW-1185">Reference proteome</keyword>
<gene>
    <name evidence="2" type="ORF">A3770_10p59350</name>
</gene>
<organism evidence="2 3">
    <name type="scientific">Chloropicon primus</name>
    <dbReference type="NCBI Taxonomy" id="1764295"/>
    <lineage>
        <taxon>Eukaryota</taxon>
        <taxon>Viridiplantae</taxon>
        <taxon>Chlorophyta</taxon>
        <taxon>Chloropicophyceae</taxon>
        <taxon>Chloropicales</taxon>
        <taxon>Chloropicaceae</taxon>
        <taxon>Chloropicon</taxon>
    </lineage>
</organism>
<proteinExistence type="predicted"/>
<evidence type="ECO:0000313" key="3">
    <source>
        <dbReference type="Proteomes" id="UP000316726"/>
    </source>
</evidence>
<keyword evidence="1" id="KW-0472">Membrane</keyword>
<dbReference type="Proteomes" id="UP000316726">
    <property type="component" value="Chromosome 10"/>
</dbReference>
<dbReference type="EMBL" id="CP031043">
    <property type="protein sequence ID" value="QDZ23417.1"/>
    <property type="molecule type" value="Genomic_DNA"/>
</dbReference>
<reference evidence="2 3" key="1">
    <citation type="submission" date="2018-07" db="EMBL/GenBank/DDBJ databases">
        <title>The complete nuclear genome of the prasinophyte Chloropicon primus (CCMP1205).</title>
        <authorList>
            <person name="Pombert J.-F."/>
            <person name="Otis C."/>
            <person name="Turmel M."/>
            <person name="Lemieux C."/>
        </authorList>
    </citation>
    <scope>NUCLEOTIDE SEQUENCE [LARGE SCALE GENOMIC DNA]</scope>
    <source>
        <strain evidence="2 3">CCMP1205</strain>
    </source>
</reference>
<keyword evidence="1" id="KW-1133">Transmembrane helix</keyword>
<keyword evidence="1" id="KW-0812">Transmembrane</keyword>
<accession>A0A5B8MSZ6</accession>
<feature type="transmembrane region" description="Helical" evidence="1">
    <location>
        <begin position="73"/>
        <end position="91"/>
    </location>
</feature>
<dbReference type="AlphaFoldDB" id="A0A5B8MSZ6"/>
<evidence type="ECO:0000313" key="2">
    <source>
        <dbReference type="EMBL" id="QDZ23417.1"/>
    </source>
</evidence>
<evidence type="ECO:0000256" key="1">
    <source>
        <dbReference type="SAM" id="Phobius"/>
    </source>
</evidence>
<name>A0A5B8MSZ6_9CHLO</name>